<keyword evidence="5 6" id="KW-0732">Signal</keyword>
<dbReference type="GO" id="GO:0005125">
    <property type="term" value="F:cytokine activity"/>
    <property type="evidence" value="ECO:0007669"/>
    <property type="project" value="UniProtKB-KW"/>
</dbReference>
<dbReference type="SUPFAM" id="SSF57501">
    <property type="entry name" value="Cystine-knot cytokines"/>
    <property type="match status" value="1"/>
</dbReference>
<protein>
    <recommendedName>
        <fullName evidence="9">Interleukin-17F-like</fullName>
    </recommendedName>
</protein>
<feature type="chain" id="PRO_5044808195" description="Interleukin-17F-like" evidence="6">
    <location>
        <begin position="18"/>
        <end position="160"/>
    </location>
</feature>
<comment type="caution">
    <text evidence="7">The sequence shown here is derived from an EMBL/GenBank/DDBJ whole genome shotgun (WGS) entry which is preliminary data.</text>
</comment>
<sequence>MFFRGLLVLVLVALVHGLKTGQKNKEKRDKNSGKTTWKLDLDPKIDTHDVPVSSIANRSLSPWTSGYTHDESRFPEFMAQAQCLKAGCLTASGVEDMALESKPISYQTLVLRRVQKKNGSRKKGKKDEKKKRKEKYFYRLETEIVTVGCTCVRPSLLHQN</sequence>
<evidence type="ECO:0000313" key="7">
    <source>
        <dbReference type="EMBL" id="KAL0967172.1"/>
    </source>
</evidence>
<organism evidence="7 8">
    <name type="scientific">Umbra pygmaea</name>
    <name type="common">Eastern mudminnow</name>
    <dbReference type="NCBI Taxonomy" id="75934"/>
    <lineage>
        <taxon>Eukaryota</taxon>
        <taxon>Metazoa</taxon>
        <taxon>Chordata</taxon>
        <taxon>Craniata</taxon>
        <taxon>Vertebrata</taxon>
        <taxon>Euteleostomi</taxon>
        <taxon>Actinopterygii</taxon>
        <taxon>Neopterygii</taxon>
        <taxon>Teleostei</taxon>
        <taxon>Protacanthopterygii</taxon>
        <taxon>Esociformes</taxon>
        <taxon>Umbridae</taxon>
        <taxon>Umbra</taxon>
    </lineage>
</organism>
<evidence type="ECO:0000313" key="8">
    <source>
        <dbReference type="Proteomes" id="UP001557470"/>
    </source>
</evidence>
<dbReference type="GO" id="GO:0005615">
    <property type="term" value="C:extracellular space"/>
    <property type="evidence" value="ECO:0007669"/>
    <property type="project" value="UniProtKB-KW"/>
</dbReference>
<evidence type="ECO:0000256" key="6">
    <source>
        <dbReference type="SAM" id="SignalP"/>
    </source>
</evidence>
<keyword evidence="8" id="KW-1185">Reference proteome</keyword>
<dbReference type="Gene3D" id="2.10.90.10">
    <property type="entry name" value="Cystine-knot cytokines"/>
    <property type="match status" value="1"/>
</dbReference>
<dbReference type="Pfam" id="PF06083">
    <property type="entry name" value="IL17"/>
    <property type="match status" value="1"/>
</dbReference>
<dbReference type="InterPro" id="IPR010345">
    <property type="entry name" value="IL-17_fam"/>
</dbReference>
<dbReference type="EMBL" id="JAGEUA010000008">
    <property type="protein sequence ID" value="KAL0967172.1"/>
    <property type="molecule type" value="Genomic_DNA"/>
</dbReference>
<evidence type="ECO:0008006" key="9">
    <source>
        <dbReference type="Google" id="ProtNLM"/>
    </source>
</evidence>
<dbReference type="Proteomes" id="UP001557470">
    <property type="component" value="Unassembled WGS sequence"/>
</dbReference>
<evidence type="ECO:0000256" key="2">
    <source>
        <dbReference type="ARBA" id="ARBA00007236"/>
    </source>
</evidence>
<dbReference type="PRINTS" id="PR01932">
    <property type="entry name" value="INTRLEUKIN17"/>
</dbReference>
<dbReference type="AlphaFoldDB" id="A0ABD0W750"/>
<comment type="similarity">
    <text evidence="2">Belongs to the IL-17 family.</text>
</comment>
<proteinExistence type="inferred from homology"/>
<gene>
    <name evidence="7" type="ORF">UPYG_G00248700</name>
</gene>
<evidence type="ECO:0000256" key="5">
    <source>
        <dbReference type="ARBA" id="ARBA00022729"/>
    </source>
</evidence>
<comment type="subcellular location">
    <subcellularLocation>
        <location evidence="1">Secreted</location>
    </subcellularLocation>
</comment>
<reference evidence="7 8" key="1">
    <citation type="submission" date="2024-06" db="EMBL/GenBank/DDBJ databases">
        <authorList>
            <person name="Pan Q."/>
            <person name="Wen M."/>
            <person name="Jouanno E."/>
            <person name="Zahm M."/>
            <person name="Klopp C."/>
            <person name="Cabau C."/>
            <person name="Louis A."/>
            <person name="Berthelot C."/>
            <person name="Parey E."/>
            <person name="Roest Crollius H."/>
            <person name="Montfort J."/>
            <person name="Robinson-Rechavi M."/>
            <person name="Bouchez O."/>
            <person name="Lampietro C."/>
            <person name="Lopez Roques C."/>
            <person name="Donnadieu C."/>
            <person name="Postlethwait J."/>
            <person name="Bobe J."/>
            <person name="Verreycken H."/>
            <person name="Guiguen Y."/>
        </authorList>
    </citation>
    <scope>NUCLEOTIDE SEQUENCE [LARGE SCALE GENOMIC DNA]</scope>
    <source>
        <strain evidence="7">Up_M1</strain>
        <tissue evidence="7">Testis</tissue>
    </source>
</reference>
<dbReference type="InterPro" id="IPR020440">
    <property type="entry name" value="IL-17_chr"/>
</dbReference>
<evidence type="ECO:0000256" key="1">
    <source>
        <dbReference type="ARBA" id="ARBA00004613"/>
    </source>
</evidence>
<keyword evidence="4" id="KW-0964">Secreted</keyword>
<keyword evidence="3" id="KW-0202">Cytokine</keyword>
<accession>A0ABD0W750</accession>
<feature type="signal peptide" evidence="6">
    <location>
        <begin position="1"/>
        <end position="17"/>
    </location>
</feature>
<evidence type="ECO:0000256" key="3">
    <source>
        <dbReference type="ARBA" id="ARBA00022514"/>
    </source>
</evidence>
<evidence type="ECO:0000256" key="4">
    <source>
        <dbReference type="ARBA" id="ARBA00022525"/>
    </source>
</evidence>
<name>A0ABD0W750_UMBPY</name>
<dbReference type="InterPro" id="IPR029034">
    <property type="entry name" value="Cystine-knot_cytokine"/>
</dbReference>